<dbReference type="Proteomes" id="UP000247005">
    <property type="component" value="Unassembled WGS sequence"/>
</dbReference>
<keyword evidence="1" id="KW-0472">Membrane</keyword>
<proteinExistence type="predicted"/>
<feature type="transmembrane region" description="Helical" evidence="1">
    <location>
        <begin position="221"/>
        <end position="242"/>
    </location>
</feature>
<keyword evidence="4" id="KW-1185">Reference proteome</keyword>
<sequence length="252" mass="28705">MIEFWDTFLIYFDENFDCARASLFLLSGIAIVIILGMTGLLKRHRTWYSILVGINYVYLPVAIMMLCSIFYAFRVMEAGWLVALETNHDEIIATSVEHTQALNEYLSFLHGDTARELSLKEITKEIKTHYEDEYESDLPEDGDFGMLNNAVIPFQRAVGSRMAMAVTSKMANSLAGKSPASAQSWQHAWQQATEPAVKEGLSVDVIREMIDKLMKIIRPQLYKWAACALCPSFLEILIYALYSRRRRRLAAA</sequence>
<keyword evidence="1" id="KW-0812">Transmembrane</keyword>
<evidence type="ECO:0000313" key="4">
    <source>
        <dbReference type="Proteomes" id="UP000237073"/>
    </source>
</evidence>
<evidence type="ECO:0000313" key="5">
    <source>
        <dbReference type="Proteomes" id="UP000247005"/>
    </source>
</evidence>
<feature type="transmembrane region" description="Helical" evidence="1">
    <location>
        <begin position="20"/>
        <end position="41"/>
    </location>
</feature>
<evidence type="ECO:0000256" key="1">
    <source>
        <dbReference type="SAM" id="Phobius"/>
    </source>
</evidence>
<dbReference type="AlphaFoldDB" id="A0A2P5GQ84"/>
<accession>A0A2P5GQ84</accession>
<gene>
    <name evidence="3" type="ORF">CHU32_11390</name>
    <name evidence="2" type="ORF">CHU33_08460</name>
</gene>
<dbReference type="EMBL" id="PQGE01000006">
    <property type="protein sequence ID" value="POP45556.1"/>
    <property type="molecule type" value="Genomic_DNA"/>
</dbReference>
<keyword evidence="1" id="KW-1133">Transmembrane helix</keyword>
<protein>
    <submittedName>
        <fullName evidence="3">Uncharacterized protein</fullName>
    </submittedName>
</protein>
<comment type="caution">
    <text evidence="3">The sequence shown here is derived from an EMBL/GenBank/DDBJ whole genome shotgun (WGS) entry which is preliminary data.</text>
</comment>
<dbReference type="Proteomes" id="UP000237073">
    <property type="component" value="Unassembled WGS sequence"/>
</dbReference>
<feature type="transmembrane region" description="Helical" evidence="1">
    <location>
        <begin position="48"/>
        <end position="73"/>
    </location>
</feature>
<dbReference type="EMBL" id="PQGD01000008">
    <property type="protein sequence ID" value="POP48717.1"/>
    <property type="molecule type" value="Genomic_DNA"/>
</dbReference>
<organism evidence="3 5">
    <name type="scientific">Superficieibacter electus</name>
    <dbReference type="NCBI Taxonomy" id="2022662"/>
    <lineage>
        <taxon>Bacteria</taxon>
        <taxon>Pseudomonadati</taxon>
        <taxon>Pseudomonadota</taxon>
        <taxon>Gammaproteobacteria</taxon>
        <taxon>Enterobacterales</taxon>
        <taxon>Enterobacteriaceae</taxon>
        <taxon>Superficieibacter</taxon>
    </lineage>
</organism>
<dbReference type="RefSeq" id="WP_103675646.1">
    <property type="nucleotide sequence ID" value="NZ_PQGD01000008.1"/>
</dbReference>
<evidence type="ECO:0000313" key="3">
    <source>
        <dbReference type="EMBL" id="POP48717.1"/>
    </source>
</evidence>
<name>A0A2P5GQ84_9ENTR</name>
<reference evidence="4 5" key="1">
    <citation type="submission" date="2018-01" db="EMBL/GenBank/DDBJ databases">
        <title>Superficieibacter electus gen. nov., sp. nov., an extended-spectrum beta-lactamase possessing member of the Enterobacteriaceae family, isolated from intensive care unit surfaces.</title>
        <authorList>
            <person name="Potter R.F."/>
            <person name="D'Souza A.W."/>
        </authorList>
    </citation>
    <scope>NUCLEOTIDE SEQUENCE [LARGE SCALE GENOMIC DNA]</scope>
    <source>
        <strain evidence="3 5">BP-1</strain>
        <strain evidence="2 4">BP-2</strain>
    </source>
</reference>
<evidence type="ECO:0000313" key="2">
    <source>
        <dbReference type="EMBL" id="POP45556.1"/>
    </source>
</evidence>